<dbReference type="EMBL" id="CP121689">
    <property type="protein sequence ID" value="WZL75792.1"/>
    <property type="molecule type" value="Genomic_DNA"/>
</dbReference>
<protein>
    <submittedName>
        <fullName evidence="1">Quinate 5-dehydrogenase</fullName>
    </submittedName>
</protein>
<accession>A0ABZ2YA04</accession>
<gene>
    <name evidence="1" type="ORF">QBE54_09410</name>
</gene>
<dbReference type="RefSeq" id="WP_369017942.1">
    <property type="nucleotide sequence ID" value="NZ_CP121689.1"/>
</dbReference>
<dbReference type="Proteomes" id="UP001461341">
    <property type="component" value="Chromosome"/>
</dbReference>
<evidence type="ECO:0000313" key="1">
    <source>
        <dbReference type="EMBL" id="WZL75792.1"/>
    </source>
</evidence>
<keyword evidence="2" id="KW-1185">Reference proteome</keyword>
<sequence length="305" mass="34474">MKPKRVVSISLGSSRRNHRAEIELLGQKVIIERIGVDGDKERFKELLRELDGKVDAFGLGGADLYLRAGKYRYLVKDVARLVEGARKTPIVDGGELKGVWECEIPLLLQREGLVDWKGKIALIMSGMDRYGLAEGLHRAGCSLLIADMPFALGIPIALRRLWTLRFLSVLMMPVLRRLPIDVLYPTGKKQEERTPRFPFYFERSDVVGGDFLYIRRFAPPKLPGKIIITNTVTAEDLEELRGMGVHLLITTTPEIQGRSFGTNVLQAVFVALLERKPEEIAPEEYLSLMHRTGFRPRVVVLNEVK</sequence>
<proteinExistence type="predicted"/>
<organism evidence="1 2">
    <name type="scientific">Thermatribacter velox</name>
    <dbReference type="NCBI Taxonomy" id="3039681"/>
    <lineage>
        <taxon>Bacteria</taxon>
        <taxon>Pseudomonadati</taxon>
        <taxon>Atribacterota</taxon>
        <taxon>Atribacteria</taxon>
        <taxon>Atribacterales</taxon>
        <taxon>Thermatribacteraceae</taxon>
        <taxon>Thermatribacter</taxon>
    </lineage>
</organism>
<name>A0ABZ2YA04_9BACT</name>
<reference evidence="1 2" key="1">
    <citation type="submission" date="2023-03" db="EMBL/GenBank/DDBJ databases">
        <title>Novel Species.</title>
        <authorList>
            <person name="Ma S."/>
        </authorList>
    </citation>
    <scope>NUCLEOTIDE SEQUENCE [LARGE SCALE GENOMIC DNA]</scope>
    <source>
        <strain evidence="1 2">B11</strain>
    </source>
</reference>
<evidence type="ECO:0000313" key="2">
    <source>
        <dbReference type="Proteomes" id="UP001461341"/>
    </source>
</evidence>